<keyword evidence="3" id="KW-1185">Reference proteome</keyword>
<organism evidence="2 3">
    <name type="scientific">Fragariocoptes setiger</name>
    <dbReference type="NCBI Taxonomy" id="1670756"/>
    <lineage>
        <taxon>Eukaryota</taxon>
        <taxon>Metazoa</taxon>
        <taxon>Ecdysozoa</taxon>
        <taxon>Arthropoda</taxon>
        <taxon>Chelicerata</taxon>
        <taxon>Arachnida</taxon>
        <taxon>Acari</taxon>
        <taxon>Acariformes</taxon>
        <taxon>Trombidiformes</taxon>
        <taxon>Prostigmata</taxon>
        <taxon>Eupodina</taxon>
        <taxon>Eriophyoidea</taxon>
        <taxon>Phytoptidae</taxon>
        <taxon>Fragariocoptes</taxon>
    </lineage>
</organism>
<proteinExistence type="predicted"/>
<name>A0ABQ7S7L2_9ACAR</name>
<sequence length="346" mass="38867">MLQLNSTSGSDQFPRDEYKQPQDANTGAKKHPTLNRHVPQSHIGTNLAKYDSLTIPPPNEFTDHEATEQSTIIDRHTIEPQSSLSHDHAAGATSTNKSGAGGHNPMDTEIITRLVRTKQAPTKSSKRVQFRRPSKTVLEQELMSPVADVRYIEYQRSKSNNQSQVESSRDQQLVEPLALIKQQQHMGGYKEADAISKLRSMTGGQCKFNTKVSFESDADSHCSYQSNHSEGAGEGTDDNNNNNSNNIATQQRQVAHQDDPTYKNTIKRSFDTGSRELLTETKFKKLNRLLFHRNKHRKSTTNDCQDEDATNISDLSRSNISLNAPDWDYSLVVNRMKGNVVDSRIK</sequence>
<evidence type="ECO:0000256" key="1">
    <source>
        <dbReference type="SAM" id="MobiDB-lite"/>
    </source>
</evidence>
<feature type="non-terminal residue" evidence="2">
    <location>
        <position position="1"/>
    </location>
</feature>
<evidence type="ECO:0000313" key="3">
    <source>
        <dbReference type="Proteomes" id="UP000825002"/>
    </source>
</evidence>
<dbReference type="EMBL" id="JAIFTH010000493">
    <property type="protein sequence ID" value="KAG9509402.1"/>
    <property type="molecule type" value="Genomic_DNA"/>
</dbReference>
<accession>A0ABQ7S7L2</accession>
<feature type="region of interest" description="Disordered" evidence="1">
    <location>
        <begin position="1"/>
        <end position="68"/>
    </location>
</feature>
<evidence type="ECO:0000313" key="2">
    <source>
        <dbReference type="EMBL" id="KAG9509402.1"/>
    </source>
</evidence>
<gene>
    <name evidence="2" type="ORF">GZH46_02081</name>
</gene>
<reference evidence="2 3" key="1">
    <citation type="submission" date="2020-10" db="EMBL/GenBank/DDBJ databases">
        <authorList>
            <person name="Klimov P.B."/>
            <person name="Dyachkov S.M."/>
            <person name="Chetverikov P.E."/>
        </authorList>
    </citation>
    <scope>NUCLEOTIDE SEQUENCE [LARGE SCALE GENOMIC DNA]</scope>
    <source>
        <strain evidence="2">BMOC 18-1129-001#AD2665</strain>
        <tissue evidence="2">Entire mites</tissue>
    </source>
</reference>
<protein>
    <submittedName>
        <fullName evidence="2">Uncharacterized protein</fullName>
    </submittedName>
</protein>
<dbReference type="Proteomes" id="UP000825002">
    <property type="component" value="Unassembled WGS sequence"/>
</dbReference>
<feature type="region of interest" description="Disordered" evidence="1">
    <location>
        <begin position="219"/>
        <end position="246"/>
    </location>
</feature>
<comment type="caution">
    <text evidence="2">The sequence shown here is derived from an EMBL/GenBank/DDBJ whole genome shotgun (WGS) entry which is preliminary data.</text>
</comment>
<feature type="region of interest" description="Disordered" evidence="1">
    <location>
        <begin position="82"/>
        <end position="106"/>
    </location>
</feature>
<feature type="compositionally biased region" description="Polar residues" evidence="1">
    <location>
        <begin position="1"/>
        <end position="11"/>
    </location>
</feature>